<dbReference type="SUPFAM" id="SSF52058">
    <property type="entry name" value="L domain-like"/>
    <property type="match status" value="2"/>
</dbReference>
<evidence type="ECO:0000256" key="1">
    <source>
        <dbReference type="ARBA" id="ARBA00004123"/>
    </source>
</evidence>
<dbReference type="InterPro" id="IPR002075">
    <property type="entry name" value="NTF2_dom"/>
</dbReference>
<dbReference type="InterPro" id="IPR005637">
    <property type="entry name" value="TAP_C_dom"/>
</dbReference>
<evidence type="ECO:0000256" key="7">
    <source>
        <dbReference type="ARBA" id="ARBA00023242"/>
    </source>
</evidence>
<evidence type="ECO:0000256" key="6">
    <source>
        <dbReference type="ARBA" id="ARBA00022816"/>
    </source>
</evidence>
<dbReference type="Gene3D" id="3.10.450.50">
    <property type="match status" value="1"/>
</dbReference>
<comment type="similarity">
    <text evidence="2">Belongs to the NXF family.</text>
</comment>
<protein>
    <recommendedName>
        <fullName evidence="11">Leucine Rich repeat protein</fullName>
    </recommendedName>
</protein>
<dbReference type="VEuPathDB" id="VectorBase:MDOMA2_017818"/>
<dbReference type="GO" id="GO:0005634">
    <property type="term" value="C:nucleus"/>
    <property type="evidence" value="ECO:0007669"/>
    <property type="project" value="UniProtKB-SubCell"/>
</dbReference>
<dbReference type="SUPFAM" id="SSF46934">
    <property type="entry name" value="UBA-like"/>
    <property type="match status" value="1"/>
</dbReference>
<comment type="subcellular location">
    <subcellularLocation>
        <location evidence="1">Nucleus</location>
    </subcellularLocation>
</comment>
<dbReference type="Pfam" id="PF22602">
    <property type="entry name" value="NXF_NTF2"/>
    <property type="match status" value="1"/>
</dbReference>
<evidence type="ECO:0000256" key="5">
    <source>
        <dbReference type="ARBA" id="ARBA00022737"/>
    </source>
</evidence>
<dbReference type="InterPro" id="IPR018222">
    <property type="entry name" value="Nuclear_transport_factor_2_euk"/>
</dbReference>
<accession>A0A1I8MGK3</accession>
<dbReference type="PROSITE" id="PS51281">
    <property type="entry name" value="TAP_C"/>
    <property type="match status" value="1"/>
</dbReference>
<name>A0A1I8MGK3_MUSDO</name>
<sequence>MSSLKCPDEVIHFPNHMSIEISYANALSYSKCKSYDAKLMSQGFVWHQIVVQHNSRSLSMEDKNELLKALYEAVEGEEFYPVVYRRCQYEDRFLVRQCQPALDKLFEKNLRLLMPNGDTVQLQVQLNVAEFKYGQISPINQITKTLNKLYDRMDSLDGEKGILDLTRFGQNSELFDVIVNLGNRSVLERIFDLIYRNDERFRNVTGIILRDNGITTMSPVKLFAGIEFSVLDLRDNLIESYIRLNRDLEKIKANEIKLMGNPLTQSPNYPECLRPILKNFKILDGIPTENLSKDYRPINTNVDGQAEGYRIDWSNKSDVNQFENSSDWHAIMIPDPEQTYTKEEILDYFFLTISTELSDIYPCYYKYTAGEHQFLVRQCFDQIKYLVENCNLEIKIPRFVAPPPPTESTTDYSPQLVMDTTIVYYVRMNISPFRKGQIEPMECIEKALNRCFSAMDKMLNLNNFQNTEGLENIVINLSSTKILSRVLMQASRKFLSACHEIRLAHNKIVNMNFPKILALMGNLKALDLGNNWIHSLDDVKGLAVLGITSLRLDGNPLCNEYSFAGEYIKAVKKHFTDLTKLDGIGITGKDNLTSPKNFLCDVAGYDFVEEFVTRYFSTFESDRAGLQDLYHRKAILSLSCNFNLPKATPQTVKRISQYTQFSRNLSVRGETDQICSSTYVGPKEIIRVFMNLPLVTYDMLSFCTDCTVFEEKRVVITISGVFLDQAPSIVETDILMAFSRTFVLKPTKRKTGSLKCATLYKIINDIYSITNPTPNQTKIAFKYFKNIQSAKKDEITVADKEALLVMFQEATALKSIWCTRCLEEANWNFTQALEVFVKLCEKKEVPDAAFK</sequence>
<evidence type="ECO:0000259" key="9">
    <source>
        <dbReference type="PROSITE" id="PS51281"/>
    </source>
</evidence>
<gene>
    <name evidence="10" type="primary">101893715</name>
</gene>
<dbReference type="STRING" id="7370.A0A1I8MGK3"/>
<evidence type="ECO:0008006" key="11">
    <source>
        <dbReference type="Google" id="ProtNLM"/>
    </source>
</evidence>
<dbReference type="PANTHER" id="PTHR10662">
    <property type="entry name" value="NUCLEAR RNA EXPORT FACTOR"/>
    <property type="match status" value="1"/>
</dbReference>
<dbReference type="InterPro" id="IPR001611">
    <property type="entry name" value="Leu-rich_rpt"/>
</dbReference>
<evidence type="ECO:0000256" key="4">
    <source>
        <dbReference type="ARBA" id="ARBA00022614"/>
    </source>
</evidence>
<evidence type="ECO:0000256" key="2">
    <source>
        <dbReference type="ARBA" id="ARBA00009285"/>
    </source>
</evidence>
<dbReference type="GO" id="GO:0016973">
    <property type="term" value="P:poly(A)+ mRNA export from nucleus"/>
    <property type="evidence" value="ECO:0007669"/>
    <property type="project" value="TreeGrafter"/>
</dbReference>
<reference evidence="10" key="1">
    <citation type="submission" date="2020-05" db="UniProtKB">
        <authorList>
            <consortium name="EnsemblMetazoa"/>
        </authorList>
    </citation>
    <scope>IDENTIFICATION</scope>
    <source>
        <strain evidence="10">Aabys</strain>
    </source>
</reference>
<feature type="domain" description="NTF2" evidence="8">
    <location>
        <begin position="607"/>
        <end position="769"/>
    </location>
</feature>
<dbReference type="PANTHER" id="PTHR10662:SF22">
    <property type="entry name" value="NUCLEAR RNA EXPORT FACTOR 1"/>
    <property type="match status" value="1"/>
</dbReference>
<dbReference type="InterPro" id="IPR032675">
    <property type="entry name" value="LRR_dom_sf"/>
</dbReference>
<dbReference type="InterPro" id="IPR032710">
    <property type="entry name" value="NTF2-like_dom_sf"/>
</dbReference>
<dbReference type="GO" id="GO:0003723">
    <property type="term" value="F:RNA binding"/>
    <property type="evidence" value="ECO:0007669"/>
    <property type="project" value="TreeGrafter"/>
</dbReference>
<dbReference type="Gene3D" id="1.10.8.10">
    <property type="entry name" value="DNA helicase RuvA subunit, C-terminal domain"/>
    <property type="match status" value="1"/>
</dbReference>
<dbReference type="OrthoDB" id="25872at2759"/>
<dbReference type="Pfam" id="PF03943">
    <property type="entry name" value="TAP_C"/>
    <property type="match status" value="1"/>
</dbReference>
<keyword evidence="5" id="KW-0677">Repeat</keyword>
<keyword evidence="7" id="KW-0539">Nucleus</keyword>
<dbReference type="AlphaFoldDB" id="A0A1I8MGK3"/>
<organism evidence="10">
    <name type="scientific">Musca domestica</name>
    <name type="common">House fly</name>
    <dbReference type="NCBI Taxonomy" id="7370"/>
    <lineage>
        <taxon>Eukaryota</taxon>
        <taxon>Metazoa</taxon>
        <taxon>Ecdysozoa</taxon>
        <taxon>Arthropoda</taxon>
        <taxon>Hexapoda</taxon>
        <taxon>Insecta</taxon>
        <taxon>Pterygota</taxon>
        <taxon>Neoptera</taxon>
        <taxon>Endopterygota</taxon>
        <taxon>Diptera</taxon>
        <taxon>Brachycera</taxon>
        <taxon>Muscomorpha</taxon>
        <taxon>Muscoidea</taxon>
        <taxon>Muscidae</taxon>
        <taxon>Musca</taxon>
    </lineage>
</organism>
<evidence type="ECO:0000259" key="8">
    <source>
        <dbReference type="PROSITE" id="PS50177"/>
    </source>
</evidence>
<dbReference type="VEuPathDB" id="VectorBase:MDOA004670"/>
<evidence type="ECO:0000256" key="3">
    <source>
        <dbReference type="ARBA" id="ARBA00022448"/>
    </source>
</evidence>
<keyword evidence="4" id="KW-0433">Leucine-rich repeat</keyword>
<dbReference type="PROSITE" id="PS51450">
    <property type="entry name" value="LRR"/>
    <property type="match status" value="1"/>
</dbReference>
<dbReference type="InterPro" id="IPR057125">
    <property type="entry name" value="NXF1/2/3/5-like_LRR"/>
</dbReference>
<dbReference type="EnsemblMetazoa" id="MDOA004670-RB">
    <property type="protein sequence ID" value="MDOA004670-PB"/>
    <property type="gene ID" value="MDOA004670"/>
</dbReference>
<evidence type="ECO:0000313" key="10">
    <source>
        <dbReference type="EnsemblMetazoa" id="MDOA004670-PB"/>
    </source>
</evidence>
<dbReference type="PROSITE" id="PS50177">
    <property type="entry name" value="NTF2_DOMAIN"/>
    <property type="match status" value="1"/>
</dbReference>
<dbReference type="SUPFAM" id="SSF54427">
    <property type="entry name" value="NTF2-like"/>
    <property type="match status" value="1"/>
</dbReference>
<dbReference type="KEGG" id="mde:101893715"/>
<proteinExistence type="inferred from homology"/>
<dbReference type="SMART" id="SM00804">
    <property type="entry name" value="TAP_C"/>
    <property type="match status" value="1"/>
</dbReference>
<keyword evidence="3" id="KW-0813">Transport</keyword>
<dbReference type="InterPro" id="IPR009060">
    <property type="entry name" value="UBA-like_sf"/>
</dbReference>
<feature type="domain" description="TAP-C" evidence="9">
    <location>
        <begin position="798"/>
        <end position="851"/>
    </location>
</feature>
<dbReference type="RefSeq" id="XP_011294658.2">
    <property type="nucleotide sequence ID" value="XM_011296356.3"/>
</dbReference>
<dbReference type="Gene3D" id="3.80.10.10">
    <property type="entry name" value="Ribonuclease Inhibitor"/>
    <property type="match status" value="2"/>
</dbReference>
<dbReference type="Pfam" id="PF24048">
    <property type="entry name" value="LRR_NXF1-5"/>
    <property type="match status" value="1"/>
</dbReference>
<dbReference type="InterPro" id="IPR030217">
    <property type="entry name" value="NXF_fam"/>
</dbReference>
<keyword evidence="6" id="KW-0509">mRNA transport</keyword>